<organism evidence="2 3">
    <name type="scientific">Seminavis robusta</name>
    <dbReference type="NCBI Taxonomy" id="568900"/>
    <lineage>
        <taxon>Eukaryota</taxon>
        <taxon>Sar</taxon>
        <taxon>Stramenopiles</taxon>
        <taxon>Ochrophyta</taxon>
        <taxon>Bacillariophyta</taxon>
        <taxon>Bacillariophyceae</taxon>
        <taxon>Bacillariophycidae</taxon>
        <taxon>Naviculales</taxon>
        <taxon>Naviculaceae</taxon>
        <taxon>Seminavis</taxon>
    </lineage>
</organism>
<dbReference type="Proteomes" id="UP001153069">
    <property type="component" value="Unassembled WGS sequence"/>
</dbReference>
<accession>A0A9N8H1G0</accession>
<comment type="caution">
    <text evidence="2">The sequence shown here is derived from an EMBL/GenBank/DDBJ whole genome shotgun (WGS) entry which is preliminary data.</text>
</comment>
<feature type="region of interest" description="Disordered" evidence="1">
    <location>
        <begin position="1"/>
        <end position="29"/>
    </location>
</feature>
<gene>
    <name evidence="2" type="ORF">SEMRO_40_G024620.1</name>
</gene>
<dbReference type="EMBL" id="CAICTM010000040">
    <property type="protein sequence ID" value="CAB9498533.1"/>
    <property type="molecule type" value="Genomic_DNA"/>
</dbReference>
<reference evidence="2" key="1">
    <citation type="submission" date="2020-06" db="EMBL/GenBank/DDBJ databases">
        <authorList>
            <consortium name="Plant Systems Biology data submission"/>
        </authorList>
    </citation>
    <scope>NUCLEOTIDE SEQUENCE</scope>
    <source>
        <strain evidence="2">D6</strain>
    </source>
</reference>
<name>A0A9N8H1G0_9STRA</name>
<proteinExistence type="predicted"/>
<dbReference type="AlphaFoldDB" id="A0A9N8H1G0"/>
<sequence length="177" mass="19762">MASSSSSAGAEPPSSSGNEPSNNSNNSGLWSWLQNFADDQSLGRLKQCQQLADSLEACQQQQSKAPALDEFGLGKRWMVYFGWRDLPIANKKGCVPEQHALWGCRALSVRCGSELQQMKHCFDEQGMETILAQRKTAYTSAKNKQVQDKIPCYELQRVVGKCIARTAKEMEQRKNSR</sequence>
<feature type="compositionally biased region" description="Low complexity" evidence="1">
    <location>
        <begin position="1"/>
        <end position="27"/>
    </location>
</feature>
<keyword evidence="3" id="KW-1185">Reference proteome</keyword>
<evidence type="ECO:0000313" key="3">
    <source>
        <dbReference type="Proteomes" id="UP001153069"/>
    </source>
</evidence>
<protein>
    <submittedName>
        <fullName evidence="2">Uncharacterized protein</fullName>
    </submittedName>
</protein>
<evidence type="ECO:0000256" key="1">
    <source>
        <dbReference type="SAM" id="MobiDB-lite"/>
    </source>
</evidence>
<evidence type="ECO:0000313" key="2">
    <source>
        <dbReference type="EMBL" id="CAB9498533.1"/>
    </source>
</evidence>